<dbReference type="InterPro" id="IPR036388">
    <property type="entry name" value="WH-like_DNA-bd_sf"/>
</dbReference>
<organism evidence="5 6">
    <name type="scientific">Amycolatopsis acidicola</name>
    <dbReference type="NCBI Taxonomy" id="2596893"/>
    <lineage>
        <taxon>Bacteria</taxon>
        <taxon>Bacillati</taxon>
        <taxon>Actinomycetota</taxon>
        <taxon>Actinomycetes</taxon>
        <taxon>Pseudonocardiales</taxon>
        <taxon>Pseudonocardiaceae</taxon>
        <taxon>Amycolatopsis</taxon>
    </lineage>
</organism>
<dbReference type="GO" id="GO:0003677">
    <property type="term" value="F:DNA binding"/>
    <property type="evidence" value="ECO:0007669"/>
    <property type="project" value="UniProtKB-KW"/>
</dbReference>
<dbReference type="Gene3D" id="1.20.120.530">
    <property type="entry name" value="GntR ligand-binding domain-like"/>
    <property type="match status" value="1"/>
</dbReference>
<evidence type="ECO:0000313" key="6">
    <source>
        <dbReference type="Proteomes" id="UP000319769"/>
    </source>
</evidence>
<feature type="domain" description="HTH gntR-type" evidence="4">
    <location>
        <begin position="2"/>
        <end position="69"/>
    </location>
</feature>
<dbReference type="EMBL" id="VMNW02000048">
    <property type="protein sequence ID" value="KAA9156577.1"/>
    <property type="molecule type" value="Genomic_DNA"/>
</dbReference>
<dbReference type="PROSITE" id="PS50949">
    <property type="entry name" value="HTH_GNTR"/>
    <property type="match status" value="1"/>
</dbReference>
<accession>A0A5N0UYS0</accession>
<dbReference type="InterPro" id="IPR036390">
    <property type="entry name" value="WH_DNA-bd_sf"/>
</dbReference>
<proteinExistence type="predicted"/>
<evidence type="ECO:0000256" key="1">
    <source>
        <dbReference type="ARBA" id="ARBA00023015"/>
    </source>
</evidence>
<dbReference type="AlphaFoldDB" id="A0A5N0UYS0"/>
<dbReference type="Pfam" id="PF00392">
    <property type="entry name" value="GntR"/>
    <property type="match status" value="1"/>
</dbReference>
<dbReference type="SMART" id="SM00895">
    <property type="entry name" value="FCD"/>
    <property type="match status" value="1"/>
</dbReference>
<dbReference type="GO" id="GO:0003700">
    <property type="term" value="F:DNA-binding transcription factor activity"/>
    <property type="evidence" value="ECO:0007669"/>
    <property type="project" value="InterPro"/>
</dbReference>
<keyword evidence="2" id="KW-0238">DNA-binding</keyword>
<evidence type="ECO:0000256" key="2">
    <source>
        <dbReference type="ARBA" id="ARBA00023125"/>
    </source>
</evidence>
<evidence type="ECO:0000313" key="5">
    <source>
        <dbReference type="EMBL" id="KAA9156577.1"/>
    </source>
</evidence>
<dbReference type="PANTHER" id="PTHR43537:SF45">
    <property type="entry name" value="GNTR FAMILY REGULATORY PROTEIN"/>
    <property type="match status" value="1"/>
</dbReference>
<dbReference type="RefSeq" id="WP_144749438.1">
    <property type="nucleotide sequence ID" value="NZ_VMNW02000048.1"/>
</dbReference>
<dbReference type="Proteomes" id="UP000319769">
    <property type="component" value="Unassembled WGS sequence"/>
</dbReference>
<dbReference type="InterPro" id="IPR011711">
    <property type="entry name" value="GntR_C"/>
</dbReference>
<dbReference type="Gene3D" id="1.10.10.10">
    <property type="entry name" value="Winged helix-like DNA-binding domain superfamily/Winged helix DNA-binding domain"/>
    <property type="match status" value="1"/>
</dbReference>
<dbReference type="SUPFAM" id="SSF46785">
    <property type="entry name" value="Winged helix' DNA-binding domain"/>
    <property type="match status" value="1"/>
</dbReference>
<gene>
    <name evidence="5" type="ORF">FPZ12_027415</name>
</gene>
<dbReference type="PANTHER" id="PTHR43537">
    <property type="entry name" value="TRANSCRIPTIONAL REGULATOR, GNTR FAMILY"/>
    <property type="match status" value="1"/>
</dbReference>
<sequence>MANKADQAYDVLERMITFQELPPGSLVSEARLMERTGLGRTPVREALQRLARERMVEIHPSQGVFVASTSIEAQLKVLELRRSLEELAVRLAAHRATTAQRDGILELAEVLAGFDGDDPEEFGDLLKQTHTVIVDASHNEFISLAMAPLQGLSRRFWFAHLREPKSELRAAADLHGDILRAICHGDETKASEASLKLNDYLTDFTYRTLRNQ</sequence>
<dbReference type="CDD" id="cd07377">
    <property type="entry name" value="WHTH_GntR"/>
    <property type="match status" value="1"/>
</dbReference>
<name>A0A5N0UYS0_9PSEU</name>
<evidence type="ECO:0000259" key="4">
    <source>
        <dbReference type="PROSITE" id="PS50949"/>
    </source>
</evidence>
<protein>
    <submittedName>
        <fullName evidence="5">GntR family transcriptional regulator</fullName>
    </submittedName>
</protein>
<dbReference type="OrthoDB" id="8680240at2"/>
<dbReference type="InterPro" id="IPR008920">
    <property type="entry name" value="TF_FadR/GntR_C"/>
</dbReference>
<evidence type="ECO:0000256" key="3">
    <source>
        <dbReference type="ARBA" id="ARBA00023163"/>
    </source>
</evidence>
<dbReference type="InterPro" id="IPR000524">
    <property type="entry name" value="Tscrpt_reg_HTH_GntR"/>
</dbReference>
<keyword evidence="6" id="KW-1185">Reference proteome</keyword>
<dbReference type="SUPFAM" id="SSF48008">
    <property type="entry name" value="GntR ligand-binding domain-like"/>
    <property type="match status" value="1"/>
</dbReference>
<dbReference type="Pfam" id="PF07729">
    <property type="entry name" value="FCD"/>
    <property type="match status" value="1"/>
</dbReference>
<dbReference type="SMART" id="SM00345">
    <property type="entry name" value="HTH_GNTR"/>
    <property type="match status" value="1"/>
</dbReference>
<keyword evidence="1" id="KW-0805">Transcription regulation</keyword>
<comment type="caution">
    <text evidence="5">The sequence shown here is derived from an EMBL/GenBank/DDBJ whole genome shotgun (WGS) entry which is preliminary data.</text>
</comment>
<reference evidence="5" key="1">
    <citation type="submission" date="2019-09" db="EMBL/GenBank/DDBJ databases">
        <authorList>
            <person name="Teo W.F.A."/>
            <person name="Duangmal K."/>
        </authorList>
    </citation>
    <scope>NUCLEOTIDE SEQUENCE [LARGE SCALE GENOMIC DNA]</scope>
    <source>
        <strain evidence="5">K81G1</strain>
    </source>
</reference>
<keyword evidence="3" id="KW-0804">Transcription</keyword>